<dbReference type="GO" id="GO:0005768">
    <property type="term" value="C:endosome"/>
    <property type="evidence" value="ECO:0007669"/>
    <property type="project" value="TreeGrafter"/>
</dbReference>
<keyword evidence="8" id="KW-0064">Aspartyl protease</keyword>
<dbReference type="STRING" id="106582.ENSMZEP00005016567"/>
<reference evidence="11" key="3">
    <citation type="submission" date="2025-09" db="UniProtKB">
        <authorList>
            <consortium name="Ensembl"/>
        </authorList>
    </citation>
    <scope>IDENTIFICATION</scope>
</reference>
<dbReference type="PROSITE" id="PS51767">
    <property type="entry name" value="PEPTIDASE_A1"/>
    <property type="match status" value="1"/>
</dbReference>
<organism evidence="11 12">
    <name type="scientific">Maylandia zebra</name>
    <name type="common">zebra mbuna</name>
    <dbReference type="NCBI Taxonomy" id="106582"/>
    <lineage>
        <taxon>Eukaryota</taxon>
        <taxon>Metazoa</taxon>
        <taxon>Chordata</taxon>
        <taxon>Craniata</taxon>
        <taxon>Vertebrata</taxon>
        <taxon>Euteleostomi</taxon>
        <taxon>Actinopterygii</taxon>
        <taxon>Neopterygii</taxon>
        <taxon>Teleostei</taxon>
        <taxon>Neoteleostei</taxon>
        <taxon>Acanthomorphata</taxon>
        <taxon>Ovalentaria</taxon>
        <taxon>Cichlomorphae</taxon>
        <taxon>Cichliformes</taxon>
        <taxon>Cichlidae</taxon>
        <taxon>African cichlids</taxon>
        <taxon>Pseudocrenilabrinae</taxon>
        <taxon>Haplochromini</taxon>
        <taxon>Maylandia</taxon>
        <taxon>Maylandia zebra complex</taxon>
    </lineage>
</organism>
<dbReference type="PRINTS" id="PR01815">
    <property type="entry name" value="BACEFAMILY"/>
</dbReference>
<comment type="subcellular location">
    <subcellularLocation>
        <location evidence="1">Membrane</location>
        <topology evidence="1">Single-pass type I membrane protein</topology>
    </subcellularLocation>
</comment>
<dbReference type="GO" id="GO:0005886">
    <property type="term" value="C:plasma membrane"/>
    <property type="evidence" value="ECO:0007669"/>
    <property type="project" value="TreeGrafter"/>
</dbReference>
<evidence type="ECO:0000256" key="2">
    <source>
        <dbReference type="ARBA" id="ARBA00007447"/>
    </source>
</evidence>
<comment type="similarity">
    <text evidence="2 8">Belongs to the peptidase A1 family.</text>
</comment>
<proteinExistence type="inferred from homology"/>
<name>A0A3P9C380_9CICH</name>
<dbReference type="PRINTS" id="PR01817">
    <property type="entry name" value="BACE2"/>
</dbReference>
<dbReference type="GO" id="GO:0005802">
    <property type="term" value="C:trans-Golgi network"/>
    <property type="evidence" value="ECO:0007669"/>
    <property type="project" value="TreeGrafter"/>
</dbReference>
<evidence type="ECO:0000313" key="11">
    <source>
        <dbReference type="Ensembl" id="ENSMZEP00005016567.1"/>
    </source>
</evidence>
<keyword evidence="4 9" id="KW-1133">Transmembrane helix</keyword>
<dbReference type="Proteomes" id="UP000265160">
    <property type="component" value="LG14"/>
</dbReference>
<evidence type="ECO:0000256" key="6">
    <source>
        <dbReference type="PIRSR" id="PIRSR601461-1"/>
    </source>
</evidence>
<reference evidence="11" key="2">
    <citation type="submission" date="2025-08" db="UniProtKB">
        <authorList>
            <consortium name="Ensembl"/>
        </authorList>
    </citation>
    <scope>IDENTIFICATION</scope>
</reference>
<protein>
    <submittedName>
        <fullName evidence="11">Beta-secretase 2</fullName>
    </submittedName>
</protein>
<evidence type="ECO:0000256" key="9">
    <source>
        <dbReference type="SAM" id="Phobius"/>
    </source>
</evidence>
<evidence type="ECO:0000256" key="7">
    <source>
        <dbReference type="PIRSR" id="PIRSR609121-3"/>
    </source>
</evidence>
<reference evidence="11 12" key="1">
    <citation type="journal article" date="2014" name="Nature">
        <title>The genomic substrate for adaptive radiation in African cichlid fish.</title>
        <authorList>
            <person name="Brawand D."/>
            <person name="Wagner C.E."/>
            <person name="Li Y.I."/>
            <person name="Malinsky M."/>
            <person name="Keller I."/>
            <person name="Fan S."/>
            <person name="Simakov O."/>
            <person name="Ng A.Y."/>
            <person name="Lim Z.W."/>
            <person name="Bezault E."/>
            <person name="Turner-Maier J."/>
            <person name="Johnson J."/>
            <person name="Alcazar R."/>
            <person name="Noh H.J."/>
            <person name="Russell P."/>
            <person name="Aken B."/>
            <person name="Alfoldi J."/>
            <person name="Amemiya C."/>
            <person name="Azzouzi N."/>
            <person name="Baroiller J.F."/>
            <person name="Barloy-Hubler F."/>
            <person name="Berlin A."/>
            <person name="Bloomquist R."/>
            <person name="Carleton K.L."/>
            <person name="Conte M.A."/>
            <person name="D'Cotta H."/>
            <person name="Eshel O."/>
            <person name="Gaffney L."/>
            <person name="Galibert F."/>
            <person name="Gante H.F."/>
            <person name="Gnerre S."/>
            <person name="Greuter L."/>
            <person name="Guyon R."/>
            <person name="Haddad N.S."/>
            <person name="Haerty W."/>
            <person name="Harris R.M."/>
            <person name="Hofmann H.A."/>
            <person name="Hourlier T."/>
            <person name="Hulata G."/>
            <person name="Jaffe D.B."/>
            <person name="Lara M."/>
            <person name="Lee A.P."/>
            <person name="MacCallum I."/>
            <person name="Mwaiko S."/>
            <person name="Nikaido M."/>
            <person name="Nishihara H."/>
            <person name="Ozouf-Costaz C."/>
            <person name="Penman D.J."/>
            <person name="Przybylski D."/>
            <person name="Rakotomanga M."/>
            <person name="Renn S.C.P."/>
            <person name="Ribeiro F.J."/>
            <person name="Ron M."/>
            <person name="Salzburger W."/>
            <person name="Sanchez-Pulido L."/>
            <person name="Santos M.E."/>
            <person name="Searle S."/>
            <person name="Sharpe T."/>
            <person name="Swofford R."/>
            <person name="Tan F.J."/>
            <person name="Williams L."/>
            <person name="Young S."/>
            <person name="Yin S."/>
            <person name="Okada N."/>
            <person name="Kocher T.D."/>
            <person name="Miska E.A."/>
            <person name="Lander E.S."/>
            <person name="Venkatesh B."/>
            <person name="Fernald R.D."/>
            <person name="Meyer A."/>
            <person name="Ponting C.P."/>
            <person name="Streelman J.T."/>
            <person name="Lindblad-Toh K."/>
            <person name="Seehausen O."/>
            <person name="Di Palma F."/>
        </authorList>
    </citation>
    <scope>NUCLEOTIDE SEQUENCE</scope>
</reference>
<keyword evidence="8" id="KW-0378">Hydrolase</keyword>
<dbReference type="GO" id="GO:0050435">
    <property type="term" value="P:amyloid-beta metabolic process"/>
    <property type="evidence" value="ECO:0007669"/>
    <property type="project" value="TreeGrafter"/>
</dbReference>
<dbReference type="FunFam" id="2.40.70.10:FF:000007">
    <property type="entry name" value="Beta-secretase 1"/>
    <property type="match status" value="1"/>
</dbReference>
<evidence type="ECO:0000256" key="8">
    <source>
        <dbReference type="RuleBase" id="RU000454"/>
    </source>
</evidence>
<keyword evidence="5 9" id="KW-0472">Membrane</keyword>
<evidence type="ECO:0000256" key="3">
    <source>
        <dbReference type="ARBA" id="ARBA00022692"/>
    </source>
</evidence>
<dbReference type="InterPro" id="IPR001461">
    <property type="entry name" value="Aspartic_peptidase_A1"/>
</dbReference>
<dbReference type="PANTHER" id="PTHR47965">
    <property type="entry name" value="ASPARTYL PROTEASE-RELATED"/>
    <property type="match status" value="1"/>
</dbReference>
<accession>A0A3P9C380</accession>
<keyword evidence="7" id="KW-0325">Glycoprotein</keyword>
<dbReference type="SUPFAM" id="SSF50630">
    <property type="entry name" value="Acid proteases"/>
    <property type="match status" value="1"/>
</dbReference>
<feature type="glycosylation site" description="N-linked (GlcNAc...) asparagine" evidence="7">
    <location>
        <position position="327"/>
    </location>
</feature>
<dbReference type="Pfam" id="PF00026">
    <property type="entry name" value="Asp"/>
    <property type="match status" value="1"/>
</dbReference>
<dbReference type="Ensembl" id="ENSMZET00005017097.1">
    <property type="protein sequence ID" value="ENSMZEP00005016567.1"/>
    <property type="gene ID" value="ENSMZEG00005012442.1"/>
</dbReference>
<evidence type="ECO:0000256" key="1">
    <source>
        <dbReference type="ARBA" id="ARBA00004479"/>
    </source>
</evidence>
<keyword evidence="8" id="KW-0645">Protease</keyword>
<feature type="glycosylation site" description="N-linked (GlcNAc...) asparagine" evidence="7">
    <location>
        <position position="141"/>
    </location>
</feature>
<dbReference type="InterPro" id="IPR021109">
    <property type="entry name" value="Peptidase_aspartic_dom_sf"/>
</dbReference>
<dbReference type="GO" id="GO:0004190">
    <property type="term" value="F:aspartic-type endopeptidase activity"/>
    <property type="evidence" value="ECO:0007669"/>
    <property type="project" value="UniProtKB-KW"/>
</dbReference>
<keyword evidence="3 9" id="KW-0812">Transmembrane</keyword>
<feature type="domain" description="Peptidase A1" evidence="10">
    <location>
        <begin position="63"/>
        <end position="347"/>
    </location>
</feature>
<keyword evidence="12" id="KW-1185">Reference proteome</keyword>
<dbReference type="InterPro" id="IPR009121">
    <property type="entry name" value="BACE2"/>
</dbReference>
<dbReference type="GO" id="GO:0006509">
    <property type="term" value="P:membrane protein ectodomain proteolysis"/>
    <property type="evidence" value="ECO:0007669"/>
    <property type="project" value="TreeGrafter"/>
</dbReference>
<evidence type="ECO:0000259" key="10">
    <source>
        <dbReference type="PROSITE" id="PS51767"/>
    </source>
</evidence>
<sequence>MAYSTFVSFVAFALSLYFGVSYCYFSIPLKIYPGKYNVSSDVNLTSLRRVALKSDGRDSGRGYYIEMSIGTPGQKLNILVDTGSSNFAVAAAPHQFITHYFNTALSSTYRSTGRTVAVRYTQGNWEGELGIDSVSIPRGPNGTININIAAILSSDGFFLPGINWQGILGLAYPVLARPDSSLGIPDVFSLQMCGAGLSAGSETDTTGGSLIMGGAEPSLYRGSVWYTPIIEEWYYQVEVLKLEVGDQNLNLDCREYNMDKAIVDSGTTLLRLPVNVFNALVEAIIRSSLIEEFSSGFWEGTKLACWMKGENPWRFFPKLSIYLRATNTSESFRVTILPQVPGTYIII</sequence>
<dbReference type="AlphaFoldDB" id="A0A3P9C380"/>
<evidence type="ECO:0000313" key="12">
    <source>
        <dbReference type="Proteomes" id="UP000265160"/>
    </source>
</evidence>
<feature type="active site" evidence="6">
    <location>
        <position position="264"/>
    </location>
</feature>
<evidence type="ECO:0000256" key="5">
    <source>
        <dbReference type="ARBA" id="ARBA00023136"/>
    </source>
</evidence>
<dbReference type="PANTHER" id="PTHR47965:SF40">
    <property type="entry name" value="BETA-SECRETASE 2"/>
    <property type="match status" value="1"/>
</dbReference>
<feature type="active site" evidence="6">
    <location>
        <position position="81"/>
    </location>
</feature>
<feature type="transmembrane region" description="Helical" evidence="9">
    <location>
        <begin position="6"/>
        <end position="25"/>
    </location>
</feature>
<dbReference type="PRINTS" id="PR00792">
    <property type="entry name" value="PEPSIN"/>
</dbReference>
<dbReference type="Gene3D" id="2.40.70.10">
    <property type="entry name" value="Acid Proteases"/>
    <property type="match status" value="2"/>
</dbReference>
<dbReference type="InterPro" id="IPR009119">
    <property type="entry name" value="BACE"/>
</dbReference>
<evidence type="ECO:0000256" key="4">
    <source>
        <dbReference type="ARBA" id="ARBA00022989"/>
    </source>
</evidence>
<dbReference type="InterPro" id="IPR001969">
    <property type="entry name" value="Aspartic_peptidase_AS"/>
</dbReference>
<dbReference type="InterPro" id="IPR033121">
    <property type="entry name" value="PEPTIDASE_A1"/>
</dbReference>
<dbReference type="GeneTree" id="ENSGT00940000159548"/>
<dbReference type="PROSITE" id="PS00141">
    <property type="entry name" value="ASP_PROTEASE"/>
    <property type="match status" value="2"/>
</dbReference>